<evidence type="ECO:0000313" key="1">
    <source>
        <dbReference type="EMBL" id="HGN36950.1"/>
    </source>
</evidence>
<accession>A0A7J3JRI1</accession>
<gene>
    <name evidence="1" type="ORF">ENT87_05330</name>
    <name evidence="2" type="ORF">ENU30_05565</name>
</gene>
<evidence type="ECO:0000313" key="2">
    <source>
        <dbReference type="EMBL" id="HGQ18423.1"/>
    </source>
</evidence>
<dbReference type="AlphaFoldDB" id="A0A7J3JRI1"/>
<organism evidence="2">
    <name type="scientific">Ignisphaera aggregans</name>
    <dbReference type="NCBI Taxonomy" id="334771"/>
    <lineage>
        <taxon>Archaea</taxon>
        <taxon>Thermoproteota</taxon>
        <taxon>Thermoprotei</taxon>
        <taxon>Desulfurococcales</taxon>
        <taxon>Desulfurococcaceae</taxon>
        <taxon>Ignisphaera</taxon>
    </lineage>
</organism>
<evidence type="ECO:0008006" key="3">
    <source>
        <dbReference type="Google" id="ProtNLM"/>
    </source>
</evidence>
<comment type="caution">
    <text evidence="2">The sequence shown here is derived from an EMBL/GenBank/DDBJ whole genome shotgun (WGS) entry which is preliminary data.</text>
</comment>
<sequence length="623" mass="70028">MKILDYYMKILSVSLLLMLILDPMWMPCASVHAQLDNVDPAPLAKILQDVVEAIVSGNYSEALLLCEKALAISLPKDIIYTHSKLYRNIEQVVNLLIQADDVITSGIGDSSKLYVLLNELHIAKLKLMETIDSYVSKLLPFFKDSNMRRIIVGSLTNYILNLDAKLEATLTKLMQLYLGTYGKEIYIELHHQPVVYGGGTLGIDILSITDLDINYVNLTLVLIYGDMLSQMYQYAIPVGENAKIDITTPSVEDIIAMGLEPAPKINAKLFVIAKAVDGKVLGYQTSNFQLVYIYPSIRISVPSYIRPGEEIEVNISADLDYPLNLLIYLNTVSNASLLANLTLSPGERVLALSSRGLPAGYNKLIFLSEPRGKYLAYRFSHNLIIMLEKTVSFINTKPFVIIPFMKPGLEIYVDPPINYNATIYVGDTIAIRYESISNSKIAAEFSLPPTFFFWKYRVLVEIQPNNPSYSPVIVENSIYVLNVATLAIALILIAVITTSPSKMGYIATALILGGSTVKSLISRTKNTSVLHTTVIRYVFRKSRLLNLYKKITAVVSKYIEPPRPSETLREFYCRFSKAFSNSYILPLVKTFLELYEKDLYSSHYIDFVEAMNIVKQIEEVENR</sequence>
<name>A0A7J3JRI1_9CREN</name>
<dbReference type="EMBL" id="DTBZ01000101">
    <property type="protein sequence ID" value="HGQ18423.1"/>
    <property type="molecule type" value="Genomic_DNA"/>
</dbReference>
<protein>
    <recommendedName>
        <fullName evidence="3">DUF4129 domain-containing protein</fullName>
    </recommendedName>
</protein>
<reference evidence="2" key="1">
    <citation type="journal article" date="2020" name="mSystems">
        <title>Genome- and Community-Level Interaction Insights into Carbon Utilization and Element Cycling Functions of Hydrothermarchaeota in Hydrothermal Sediment.</title>
        <authorList>
            <person name="Zhou Z."/>
            <person name="Liu Y."/>
            <person name="Xu W."/>
            <person name="Pan J."/>
            <person name="Luo Z.H."/>
            <person name="Li M."/>
        </authorList>
    </citation>
    <scope>NUCLEOTIDE SEQUENCE [LARGE SCALE GENOMIC DNA]</scope>
    <source>
        <strain evidence="1">SpSt-618</strain>
        <strain evidence="2">SpSt-657</strain>
    </source>
</reference>
<dbReference type="EMBL" id="DTAI01000150">
    <property type="protein sequence ID" value="HGN36950.1"/>
    <property type="molecule type" value="Genomic_DNA"/>
</dbReference>
<proteinExistence type="predicted"/>